<dbReference type="AlphaFoldDB" id="A0A5D2NR83"/>
<reference evidence="2 3" key="1">
    <citation type="submission" date="2019-07" db="EMBL/GenBank/DDBJ databases">
        <title>WGS assembly of Gossypium tomentosum.</title>
        <authorList>
            <person name="Chen Z.J."/>
            <person name="Sreedasyam A."/>
            <person name="Ando A."/>
            <person name="Song Q."/>
            <person name="De L."/>
            <person name="Hulse-Kemp A."/>
            <person name="Ding M."/>
            <person name="Ye W."/>
            <person name="Kirkbride R."/>
            <person name="Jenkins J."/>
            <person name="Plott C."/>
            <person name="Lovell J."/>
            <person name="Lin Y.-M."/>
            <person name="Vaughn R."/>
            <person name="Liu B."/>
            <person name="Li W."/>
            <person name="Simpson S."/>
            <person name="Scheffler B."/>
            <person name="Saski C."/>
            <person name="Grover C."/>
            <person name="Hu G."/>
            <person name="Conover J."/>
            <person name="Carlson J."/>
            <person name="Shu S."/>
            <person name="Boston L."/>
            <person name="Williams M."/>
            <person name="Peterson D."/>
            <person name="Mcgee K."/>
            <person name="Jones D."/>
            <person name="Wendel J."/>
            <person name="Stelly D."/>
            <person name="Grimwood J."/>
            <person name="Schmutz J."/>
        </authorList>
    </citation>
    <scope>NUCLEOTIDE SEQUENCE [LARGE SCALE GENOMIC DNA]</scope>
    <source>
        <strain evidence="2">7179.01</strain>
    </source>
</reference>
<feature type="transmembrane region" description="Helical" evidence="1">
    <location>
        <begin position="78"/>
        <end position="107"/>
    </location>
</feature>
<protein>
    <submittedName>
        <fullName evidence="2">Uncharacterized protein</fullName>
    </submittedName>
</protein>
<keyword evidence="3" id="KW-1185">Reference proteome</keyword>
<accession>A0A5D2NR83</accession>
<dbReference type="Proteomes" id="UP000322667">
    <property type="component" value="Chromosome A10"/>
</dbReference>
<evidence type="ECO:0000256" key="1">
    <source>
        <dbReference type="SAM" id="Phobius"/>
    </source>
</evidence>
<keyword evidence="1" id="KW-0812">Transmembrane</keyword>
<sequence length="108" mass="12374">MLIGDIFLKGERQGLNPPFLLDHAERRRKLQRRGHGADLAHEGQRDVHGRFGATGEWRAEPRGPCMPRAHMEAQHPKLLGFLSYFVFWAVFCLGLVVKWTVVIILVFV</sequence>
<proteinExistence type="predicted"/>
<evidence type="ECO:0000313" key="3">
    <source>
        <dbReference type="Proteomes" id="UP000322667"/>
    </source>
</evidence>
<keyword evidence="1" id="KW-0472">Membrane</keyword>
<organism evidence="2 3">
    <name type="scientific">Gossypium tomentosum</name>
    <name type="common">Hawaiian cotton</name>
    <name type="synonym">Gossypium sandvicense</name>
    <dbReference type="NCBI Taxonomy" id="34277"/>
    <lineage>
        <taxon>Eukaryota</taxon>
        <taxon>Viridiplantae</taxon>
        <taxon>Streptophyta</taxon>
        <taxon>Embryophyta</taxon>
        <taxon>Tracheophyta</taxon>
        <taxon>Spermatophyta</taxon>
        <taxon>Magnoliopsida</taxon>
        <taxon>eudicotyledons</taxon>
        <taxon>Gunneridae</taxon>
        <taxon>Pentapetalae</taxon>
        <taxon>rosids</taxon>
        <taxon>malvids</taxon>
        <taxon>Malvales</taxon>
        <taxon>Malvaceae</taxon>
        <taxon>Malvoideae</taxon>
        <taxon>Gossypium</taxon>
    </lineage>
</organism>
<keyword evidence="1" id="KW-1133">Transmembrane helix</keyword>
<gene>
    <name evidence="2" type="ORF">ES332_A10G092100v1</name>
</gene>
<dbReference type="EMBL" id="CM017619">
    <property type="protein sequence ID" value="TYI05494.1"/>
    <property type="molecule type" value="Genomic_DNA"/>
</dbReference>
<evidence type="ECO:0000313" key="2">
    <source>
        <dbReference type="EMBL" id="TYI05494.1"/>
    </source>
</evidence>
<name>A0A5D2NR83_GOSTO</name>